<dbReference type="AlphaFoldDB" id="A0A174H4T2"/>
<evidence type="ECO:0000313" key="1">
    <source>
        <dbReference type="EMBL" id="CUO67805.1"/>
    </source>
</evidence>
<gene>
    <name evidence="1" type="ORF">ERS852411_01959</name>
</gene>
<proteinExistence type="predicted"/>
<protein>
    <submittedName>
        <fullName evidence="1">Uncharacterized protein</fullName>
    </submittedName>
</protein>
<sequence>MLLLEGLQPVVVLARAAVQALLKGRRAEFLHKVVRILLDGLSLRVVGVGELEHPDVQVGVFQNVEHPVGGLLARRVIVVAEHQLLGVAGQNPGVLLGEGGAHGGHYIVKPRLVEGDDVDVALHQHQIGPLGALGKVEGVDQPPLLEGNSLRGVEVLGPLLPRQDAAGEAGHLPPHVDDGEHETGAKLVVHAAVLARHGQPGVDELHLAVSLGGQRPGQRVPLLRSRPQAEAGGGARRNLPLGQIVPHPRAAGALEVVVVKPGRVPVGREGPGPLFAPGVIGACVRHLQPRPLGQQAHRVGKGQVLDLHDEGDHPAPFAAAEAVVNLFIRRNREGGRLFVVKGAQPPQVVSLPGQVDIGGNHVGDLAPGHQLVDELFGNRHAAPSFRLCFPQYTRLIPSRAACLSAPTSRSRISE</sequence>
<reference evidence="1 2" key="1">
    <citation type="submission" date="2015-09" db="EMBL/GenBank/DDBJ databases">
        <authorList>
            <consortium name="Pathogen Informatics"/>
        </authorList>
    </citation>
    <scope>NUCLEOTIDE SEQUENCE [LARGE SCALE GENOMIC DNA]</scope>
    <source>
        <strain evidence="1 2">2789STDY5608854</strain>
    </source>
</reference>
<organism evidence="1 2">
    <name type="scientific">Flavonifractor plautii</name>
    <name type="common">Fusobacterium plautii</name>
    <dbReference type="NCBI Taxonomy" id="292800"/>
    <lineage>
        <taxon>Bacteria</taxon>
        <taxon>Bacillati</taxon>
        <taxon>Bacillota</taxon>
        <taxon>Clostridia</taxon>
        <taxon>Eubacteriales</taxon>
        <taxon>Oscillospiraceae</taxon>
        <taxon>Flavonifractor</taxon>
    </lineage>
</organism>
<dbReference type="EMBL" id="CYZT01000141">
    <property type="protein sequence ID" value="CUO67805.1"/>
    <property type="molecule type" value="Genomic_DNA"/>
</dbReference>
<name>A0A174H4T2_FLAPL</name>
<evidence type="ECO:0000313" key="2">
    <source>
        <dbReference type="Proteomes" id="UP000095746"/>
    </source>
</evidence>
<accession>A0A174H4T2</accession>
<dbReference type="Proteomes" id="UP000095746">
    <property type="component" value="Unassembled WGS sequence"/>
</dbReference>